<dbReference type="Pfam" id="PF01764">
    <property type="entry name" value="Lipase_3"/>
    <property type="match status" value="1"/>
</dbReference>
<gene>
    <name evidence="3" type="ORF">JKF63_03821</name>
</gene>
<keyword evidence="1" id="KW-0732">Signal</keyword>
<evidence type="ECO:0000313" key="3">
    <source>
        <dbReference type="EMBL" id="KAG5497557.1"/>
    </source>
</evidence>
<protein>
    <recommendedName>
        <fullName evidence="2">Fungal lipase-type domain-containing protein</fullName>
    </recommendedName>
</protein>
<evidence type="ECO:0000259" key="2">
    <source>
        <dbReference type="Pfam" id="PF01764"/>
    </source>
</evidence>
<dbReference type="OrthoDB" id="257725at2759"/>
<dbReference type="SUPFAM" id="SSF53474">
    <property type="entry name" value="alpha/beta-Hydrolases"/>
    <property type="match status" value="1"/>
</dbReference>
<comment type="caution">
    <text evidence="3">The sequence shown here is derived from an EMBL/GenBank/DDBJ whole genome shotgun (WGS) entry which is preliminary data.</text>
</comment>
<feature type="signal peptide" evidence="1">
    <location>
        <begin position="1"/>
        <end position="28"/>
    </location>
</feature>
<dbReference type="Proteomes" id="UP000674318">
    <property type="component" value="Unassembled WGS sequence"/>
</dbReference>
<name>A0A836L568_9TRYP</name>
<dbReference type="InterPro" id="IPR051218">
    <property type="entry name" value="Sec_MonoDiacylglyc_Lipase"/>
</dbReference>
<reference evidence="3 4" key="1">
    <citation type="submission" date="2021-02" db="EMBL/GenBank/DDBJ databases">
        <title>Porcisia hertigi Genome sequencing and assembly.</title>
        <authorList>
            <person name="Almutairi H."/>
            <person name="Gatherer D."/>
        </authorList>
    </citation>
    <scope>NUCLEOTIDE SEQUENCE [LARGE SCALE GENOMIC DNA]</scope>
    <source>
        <strain evidence="3 4">C119</strain>
    </source>
</reference>
<dbReference type="CDD" id="cd00519">
    <property type="entry name" value="Lipase_3"/>
    <property type="match status" value="1"/>
</dbReference>
<dbReference type="PANTHER" id="PTHR45856">
    <property type="entry name" value="ALPHA/BETA-HYDROLASES SUPERFAMILY PROTEIN"/>
    <property type="match status" value="1"/>
</dbReference>
<dbReference type="InterPro" id="IPR002921">
    <property type="entry name" value="Fungal_lipase-type"/>
</dbReference>
<dbReference type="KEGG" id="phet:94289896"/>
<sequence>MYRVSSAHRTVYSVGFFLFLLLSSVAAAKQPYKYNEAWRAHFFSRASYCKMDLIRSWTCGSPCARLDTFKPVAVFSSFLIGTSGFVGVDHAKRQIVVAFRGTNNLQNILADVSALQVDYGRRSSCGRQCRVHTGFFDSYKSLRQQTRKAVLNLVEVNPTYEILITGHSLGGALATLASADLQESLNGSPNLYPPWTISLYTFGSPRVGNAAFAKWVDALLVNGTKYRITHRLDPVVRTPARLWGYVHTTTEVFFTSRANTSVVICNDSPGKEDRGCSLSKTSIWIDDHMYYMGDTIGCK</sequence>
<dbReference type="Gene3D" id="3.40.50.1820">
    <property type="entry name" value="alpha/beta hydrolase"/>
    <property type="match status" value="1"/>
</dbReference>
<feature type="chain" id="PRO_5032790484" description="Fungal lipase-type domain-containing protein" evidence="1">
    <location>
        <begin position="29"/>
        <end position="299"/>
    </location>
</feature>
<keyword evidence="4" id="KW-1185">Reference proteome</keyword>
<proteinExistence type="predicted"/>
<feature type="domain" description="Fungal lipase-type" evidence="2">
    <location>
        <begin position="96"/>
        <end position="241"/>
    </location>
</feature>
<dbReference type="GeneID" id="94289896"/>
<dbReference type="AlphaFoldDB" id="A0A836L568"/>
<organism evidence="3 4">
    <name type="scientific">Porcisia hertigi</name>
    <dbReference type="NCBI Taxonomy" id="2761500"/>
    <lineage>
        <taxon>Eukaryota</taxon>
        <taxon>Discoba</taxon>
        <taxon>Euglenozoa</taxon>
        <taxon>Kinetoplastea</taxon>
        <taxon>Metakinetoplastina</taxon>
        <taxon>Trypanosomatida</taxon>
        <taxon>Trypanosomatidae</taxon>
        <taxon>Leishmaniinae</taxon>
        <taxon>Porcisia</taxon>
    </lineage>
</organism>
<dbReference type="PANTHER" id="PTHR45856:SF25">
    <property type="entry name" value="FUNGAL LIPASE-LIKE DOMAIN-CONTAINING PROTEIN"/>
    <property type="match status" value="1"/>
</dbReference>
<dbReference type="GO" id="GO:0006629">
    <property type="term" value="P:lipid metabolic process"/>
    <property type="evidence" value="ECO:0007669"/>
    <property type="project" value="InterPro"/>
</dbReference>
<evidence type="ECO:0000256" key="1">
    <source>
        <dbReference type="SAM" id="SignalP"/>
    </source>
</evidence>
<dbReference type="InterPro" id="IPR029058">
    <property type="entry name" value="AB_hydrolase_fold"/>
</dbReference>
<dbReference type="EMBL" id="JAFJZO010000031">
    <property type="protein sequence ID" value="KAG5497557.1"/>
    <property type="molecule type" value="Genomic_DNA"/>
</dbReference>
<accession>A0A836L568</accession>
<dbReference type="RefSeq" id="XP_067755025.1">
    <property type="nucleotide sequence ID" value="XM_067899819.1"/>
</dbReference>
<evidence type="ECO:0000313" key="4">
    <source>
        <dbReference type="Proteomes" id="UP000674318"/>
    </source>
</evidence>